<evidence type="ECO:0000313" key="10">
    <source>
        <dbReference type="EMBL" id="KAL0631222.1"/>
    </source>
</evidence>
<dbReference type="Pfam" id="PF10197">
    <property type="entry name" value="Cir_N"/>
    <property type="match status" value="1"/>
</dbReference>
<keyword evidence="4" id="KW-0747">Spliceosome</keyword>
<evidence type="ECO:0000256" key="4">
    <source>
        <dbReference type="ARBA" id="ARBA00022728"/>
    </source>
</evidence>
<keyword evidence="11" id="KW-1185">Reference proteome</keyword>
<reference evidence="10 11" key="1">
    <citation type="submission" date="2024-02" db="EMBL/GenBank/DDBJ databases">
        <title>Discinaceae phylogenomics.</title>
        <authorList>
            <person name="Dirks A.C."/>
            <person name="James T.Y."/>
        </authorList>
    </citation>
    <scope>NUCLEOTIDE SEQUENCE [LARGE SCALE GENOMIC DNA]</scope>
    <source>
        <strain evidence="10 11">ACD0624</strain>
    </source>
</reference>
<proteinExistence type="inferred from homology"/>
<dbReference type="InterPro" id="IPR051376">
    <property type="entry name" value="CWC25_splicing_factor"/>
</dbReference>
<feature type="compositionally biased region" description="Basic and acidic residues" evidence="8">
    <location>
        <begin position="168"/>
        <end position="183"/>
    </location>
</feature>
<gene>
    <name evidence="10" type="primary">CWC25</name>
    <name evidence="10" type="ORF">Q9L58_009919</name>
</gene>
<comment type="similarity">
    <text evidence="2">Belongs to the CWC25 family.</text>
</comment>
<evidence type="ECO:0000256" key="6">
    <source>
        <dbReference type="ARBA" id="ARBA00023187"/>
    </source>
</evidence>
<feature type="compositionally biased region" description="Basic and acidic residues" evidence="8">
    <location>
        <begin position="192"/>
        <end position="215"/>
    </location>
</feature>
<dbReference type="Pfam" id="PF12542">
    <property type="entry name" value="CWC25"/>
    <property type="match status" value="1"/>
</dbReference>
<feature type="compositionally biased region" description="Low complexity" evidence="8">
    <location>
        <begin position="224"/>
        <end position="233"/>
    </location>
</feature>
<dbReference type="SMART" id="SM01083">
    <property type="entry name" value="Cir_N"/>
    <property type="match status" value="1"/>
</dbReference>
<dbReference type="Proteomes" id="UP001447188">
    <property type="component" value="Unassembled WGS sequence"/>
</dbReference>
<evidence type="ECO:0000256" key="2">
    <source>
        <dbReference type="ARBA" id="ARBA00006695"/>
    </source>
</evidence>
<evidence type="ECO:0000256" key="8">
    <source>
        <dbReference type="SAM" id="MobiDB-lite"/>
    </source>
</evidence>
<dbReference type="PANTHER" id="PTHR16196">
    <property type="entry name" value="CELL CYCLE CONTROL PROTEIN CWF25"/>
    <property type="match status" value="1"/>
</dbReference>
<feature type="region of interest" description="Disordered" evidence="8">
    <location>
        <begin position="152"/>
        <end position="327"/>
    </location>
</feature>
<dbReference type="InterPro" id="IPR022209">
    <property type="entry name" value="CWC25"/>
</dbReference>
<evidence type="ECO:0000256" key="3">
    <source>
        <dbReference type="ARBA" id="ARBA00022664"/>
    </source>
</evidence>
<feature type="compositionally biased region" description="Basic residues" evidence="8">
    <location>
        <begin position="237"/>
        <end position="248"/>
    </location>
</feature>
<dbReference type="InterPro" id="IPR019339">
    <property type="entry name" value="CIR_N_dom"/>
</dbReference>
<evidence type="ECO:0000259" key="9">
    <source>
        <dbReference type="SMART" id="SM01083"/>
    </source>
</evidence>
<evidence type="ECO:0000256" key="1">
    <source>
        <dbReference type="ARBA" id="ARBA00004123"/>
    </source>
</evidence>
<keyword evidence="7" id="KW-0539">Nucleus</keyword>
<organism evidence="10 11">
    <name type="scientific">Discina gigas</name>
    <dbReference type="NCBI Taxonomy" id="1032678"/>
    <lineage>
        <taxon>Eukaryota</taxon>
        <taxon>Fungi</taxon>
        <taxon>Dikarya</taxon>
        <taxon>Ascomycota</taxon>
        <taxon>Pezizomycotina</taxon>
        <taxon>Pezizomycetes</taxon>
        <taxon>Pezizales</taxon>
        <taxon>Discinaceae</taxon>
        <taxon>Discina</taxon>
    </lineage>
</organism>
<dbReference type="PANTHER" id="PTHR16196:SF0">
    <property type="entry name" value="PRE-MRNA-SPLICING FACTOR CWC25 HOMOLOG"/>
    <property type="match status" value="1"/>
</dbReference>
<comment type="subcellular location">
    <subcellularLocation>
        <location evidence="1">Nucleus</location>
    </subcellularLocation>
</comment>
<feature type="compositionally biased region" description="Basic and acidic residues" evidence="8">
    <location>
        <begin position="250"/>
        <end position="259"/>
    </location>
</feature>
<keyword evidence="6" id="KW-0508">mRNA splicing</keyword>
<evidence type="ECO:0000313" key="11">
    <source>
        <dbReference type="Proteomes" id="UP001447188"/>
    </source>
</evidence>
<accession>A0ABR3G5J5</accession>
<keyword evidence="3" id="KW-0507">mRNA processing</keyword>
<feature type="domain" description="CBF1-interacting co-repressor CIR N-terminal" evidence="9">
    <location>
        <begin position="10"/>
        <end position="46"/>
    </location>
</feature>
<sequence>MGGDLNLKKSWHPHLLKNQERVWQEEKKALEERKRTDQWRKEREEERQLQELRQLQEAAGGKKVLDRVEFLYSGPSQGMDRTTEEMESYLLGNRRIDSLLKGTDNEKLSKQATESSFMSIQNANTVRDTANKIREDPLLAIKRQEQAAYEAFMKDPAKRRQLTAVANGKEKKEKSKDSRDKDKDRKHRSHRHRDDDHDRDSRRSSRRDKDDEDKNHRRSHHQRQSSSRSHSSSGAPPRHHKGRVRSRSPPRNDSRDYRQCRRTGSLSPDHRFGSVKRRASPSYRQRSPIPRPRDNGNRRANGSLGHRNGDLNGPPAPSAVDPAEERARKLAEMQANADQMNVDRAKRLTELSEKEKAELDKEEAARIHSSKYGGKGAFLSGVNRKAGDLDLGERVRRGRQTLIKVDGRD</sequence>
<keyword evidence="5" id="KW-0175">Coiled coil</keyword>
<name>A0ABR3G5J5_9PEZI</name>
<comment type="caution">
    <text evidence="10">The sequence shown here is derived from an EMBL/GenBank/DDBJ whole genome shotgun (WGS) entry which is preliminary data.</text>
</comment>
<evidence type="ECO:0000256" key="5">
    <source>
        <dbReference type="ARBA" id="ARBA00023054"/>
    </source>
</evidence>
<dbReference type="EMBL" id="JBBBZM010000280">
    <property type="protein sequence ID" value="KAL0631222.1"/>
    <property type="molecule type" value="Genomic_DNA"/>
</dbReference>
<evidence type="ECO:0000256" key="7">
    <source>
        <dbReference type="ARBA" id="ARBA00023242"/>
    </source>
</evidence>
<protein>
    <submittedName>
        <fullName evidence="10">RNA-splicing factor</fullName>
    </submittedName>
</protein>